<dbReference type="PANTHER" id="PTHR12684:SF2">
    <property type="entry name" value="TRNA 2'-PHOSPHOTRANSFERASE 1"/>
    <property type="match status" value="1"/>
</dbReference>
<dbReference type="Gene3D" id="3.20.170.30">
    <property type="match status" value="1"/>
</dbReference>
<reference evidence="6 7" key="1">
    <citation type="submission" date="2021-08" db="EMBL/GenBank/DDBJ databases">
        <title>Culture and genomic analysis of Symbiopectobacterium purcellii sp. nov. gen. nov., isolated from the leafhopper Empoasca decipiens.</title>
        <authorList>
            <person name="Nadal-Jimenez P."/>
            <person name="Siozios S."/>
            <person name="Halliday N."/>
            <person name="Camara M."/>
            <person name="Hurst G.D.D."/>
        </authorList>
    </citation>
    <scope>NUCLEOTIDE SEQUENCE [LARGE SCALE GENOMIC DNA]</scope>
    <source>
        <strain evidence="6 7">SyEd1</strain>
    </source>
</reference>
<dbReference type="Proteomes" id="UP000825886">
    <property type="component" value="Chromosome"/>
</dbReference>
<evidence type="ECO:0000256" key="1">
    <source>
        <dbReference type="ARBA" id="ARBA00009836"/>
    </source>
</evidence>
<accession>A0ABX9AVS9</accession>
<keyword evidence="7" id="KW-1185">Reference proteome</keyword>
<name>A0ABX9AVS9_9ENTR</name>
<evidence type="ECO:0000313" key="7">
    <source>
        <dbReference type="Proteomes" id="UP000825886"/>
    </source>
</evidence>
<evidence type="ECO:0000256" key="5">
    <source>
        <dbReference type="HAMAP-Rule" id="MF_00299"/>
    </source>
</evidence>
<gene>
    <name evidence="5 6" type="primary">kptA</name>
    <name evidence="6" type="ORF">K6K13_09545</name>
</gene>
<dbReference type="HAMAP" id="MF_00299">
    <property type="entry name" value="KptA"/>
    <property type="match status" value="1"/>
</dbReference>
<dbReference type="RefSeq" id="WP_222160576.1">
    <property type="nucleotide sequence ID" value="NZ_CP081864.1"/>
</dbReference>
<evidence type="ECO:0000256" key="2">
    <source>
        <dbReference type="ARBA" id="ARBA00022679"/>
    </source>
</evidence>
<comment type="similarity">
    <text evidence="1 5">Belongs to the KptA/TPT1 family.</text>
</comment>
<dbReference type="InterPro" id="IPR002745">
    <property type="entry name" value="Ptrans_KptA/Tpt1"/>
</dbReference>
<organism evidence="6 7">
    <name type="scientific">Symbiopectobacterium purcellii</name>
    <dbReference type="NCBI Taxonomy" id="2871826"/>
    <lineage>
        <taxon>Bacteria</taxon>
        <taxon>Pseudomonadati</taxon>
        <taxon>Pseudomonadota</taxon>
        <taxon>Gammaproteobacteria</taxon>
        <taxon>Enterobacterales</taxon>
        <taxon>Enterobacteriaceae</taxon>
    </lineage>
</organism>
<dbReference type="InterPro" id="IPR042080">
    <property type="entry name" value="RNA_2'-PTrans_N"/>
</dbReference>
<evidence type="ECO:0000256" key="4">
    <source>
        <dbReference type="ARBA" id="ARBA00025212"/>
    </source>
</evidence>
<dbReference type="NCBIfam" id="NF002012">
    <property type="entry name" value="PRK00819.1-1"/>
    <property type="match status" value="1"/>
</dbReference>
<dbReference type="Pfam" id="PF01885">
    <property type="entry name" value="PTS_2-RNA"/>
    <property type="match status" value="1"/>
</dbReference>
<protein>
    <recommendedName>
        <fullName evidence="5">Probable RNA 2'-phosphotransferase</fullName>
        <ecNumber evidence="5">2.7.1.-</ecNumber>
    </recommendedName>
</protein>
<dbReference type="InterPro" id="IPR042081">
    <property type="entry name" value="RNA_2'-PTrans_C"/>
</dbReference>
<dbReference type="InterPro" id="IPR022928">
    <property type="entry name" value="RNA_2'-PTrans_KptA"/>
</dbReference>
<dbReference type="EMBL" id="CP081864">
    <property type="protein sequence ID" value="QZN97539.1"/>
    <property type="molecule type" value="Genomic_DNA"/>
</dbReference>
<dbReference type="Gene3D" id="1.10.10.970">
    <property type="entry name" value="RNA 2'-phosphotransferase, Tpt1/KptA family, N-terminal domain"/>
    <property type="match status" value="1"/>
</dbReference>
<keyword evidence="2 5" id="KW-0808">Transferase</keyword>
<keyword evidence="3 5" id="KW-0520">NAD</keyword>
<dbReference type="SUPFAM" id="SSF56399">
    <property type="entry name" value="ADP-ribosylation"/>
    <property type="match status" value="1"/>
</dbReference>
<sequence length="180" mass="20018">MSKKHTEVSQFLSYVLRHQPQSIGLTLDSEGLADINTLIACASKAKNMLTQQLIHAVVESSDKKRFAISEDGRCIRAVQGHSVQQVDICFNEKMPPEFLYHGTATRFLEAIKEQGLLAGSRQYVHLSSDETTAIAIGQRHGKPTVLKINALLMYQQGIKFYQAPNGVWMSKTVPTGFIDL</sequence>
<dbReference type="GO" id="GO:0016740">
    <property type="term" value="F:transferase activity"/>
    <property type="evidence" value="ECO:0007669"/>
    <property type="project" value="UniProtKB-KW"/>
</dbReference>
<evidence type="ECO:0000256" key="3">
    <source>
        <dbReference type="ARBA" id="ARBA00023027"/>
    </source>
</evidence>
<comment type="function">
    <text evidence="4 5">Removes the 2'-phosphate from RNA via an intermediate in which the phosphate is ADP-ribosylated by NAD followed by a presumed transesterification to release the RNA and generate ADP-ribose 1''-2''-cyclic phosphate (APPR&gt;P). May function as an ADP-ribosylase.</text>
</comment>
<dbReference type="EC" id="2.7.1.-" evidence="5"/>
<evidence type="ECO:0000313" key="6">
    <source>
        <dbReference type="EMBL" id="QZN97539.1"/>
    </source>
</evidence>
<proteinExistence type="inferred from homology"/>
<dbReference type="PANTHER" id="PTHR12684">
    <property type="entry name" value="PUTATIVE PHOSPHOTRANSFERASE"/>
    <property type="match status" value="1"/>
</dbReference>